<name>A0AAD4QSR7_9BILA</name>
<evidence type="ECO:0000313" key="4">
    <source>
        <dbReference type="Proteomes" id="UP001201812"/>
    </source>
</evidence>
<dbReference type="Pfam" id="PF12951">
    <property type="entry name" value="PATR"/>
    <property type="match status" value="1"/>
</dbReference>
<dbReference type="AlphaFoldDB" id="A0AAD4QSR7"/>
<keyword evidence="1" id="KW-0732">Signal</keyword>
<accession>A0AAD4QSR7</accession>
<evidence type="ECO:0000256" key="2">
    <source>
        <dbReference type="SAM" id="MobiDB-lite"/>
    </source>
</evidence>
<dbReference type="InterPro" id="IPR013425">
    <property type="entry name" value="Autotrns_rpt"/>
</dbReference>
<dbReference type="NCBIfam" id="TIGR02601">
    <property type="entry name" value="autotrns_rpt"/>
    <property type="match status" value="1"/>
</dbReference>
<proteinExistence type="predicted"/>
<feature type="compositionally biased region" description="Gly residues" evidence="2">
    <location>
        <begin position="23"/>
        <end position="52"/>
    </location>
</feature>
<dbReference type="Proteomes" id="UP001201812">
    <property type="component" value="Unassembled WGS sequence"/>
</dbReference>
<feature type="region of interest" description="Disordered" evidence="2">
    <location>
        <begin position="178"/>
        <end position="210"/>
    </location>
</feature>
<reference evidence="3" key="1">
    <citation type="submission" date="2022-01" db="EMBL/GenBank/DDBJ databases">
        <title>Genome Sequence Resource for Two Populations of Ditylenchus destructor, the Migratory Endoparasitic Phytonematode.</title>
        <authorList>
            <person name="Zhang H."/>
            <person name="Lin R."/>
            <person name="Xie B."/>
        </authorList>
    </citation>
    <scope>NUCLEOTIDE SEQUENCE</scope>
    <source>
        <strain evidence="3">BazhouSP</strain>
    </source>
</reference>
<keyword evidence="4" id="KW-1185">Reference proteome</keyword>
<feature type="compositionally biased region" description="Basic and acidic residues" evidence="2">
    <location>
        <begin position="183"/>
        <end position="204"/>
    </location>
</feature>
<dbReference type="EMBL" id="JAKKPZ010000975">
    <property type="protein sequence ID" value="KAI1691248.1"/>
    <property type="molecule type" value="Genomic_DNA"/>
</dbReference>
<comment type="caution">
    <text evidence="3">The sequence shown here is derived from an EMBL/GenBank/DDBJ whole genome shotgun (WGS) entry which is preliminary data.</text>
</comment>
<protein>
    <submittedName>
        <fullName evidence="3">Passenger-associated-transport-repeat domain-containing protein</fullName>
    </submittedName>
</protein>
<feature type="region of interest" description="Disordered" evidence="2">
    <location>
        <begin position="1"/>
        <end position="52"/>
    </location>
</feature>
<organism evidence="3 4">
    <name type="scientific">Ditylenchus destructor</name>
    <dbReference type="NCBI Taxonomy" id="166010"/>
    <lineage>
        <taxon>Eukaryota</taxon>
        <taxon>Metazoa</taxon>
        <taxon>Ecdysozoa</taxon>
        <taxon>Nematoda</taxon>
        <taxon>Chromadorea</taxon>
        <taxon>Rhabditida</taxon>
        <taxon>Tylenchina</taxon>
        <taxon>Tylenchomorpha</taxon>
        <taxon>Sphaerularioidea</taxon>
        <taxon>Anguinidae</taxon>
        <taxon>Anguininae</taxon>
        <taxon>Ditylenchus</taxon>
    </lineage>
</organism>
<evidence type="ECO:0000256" key="1">
    <source>
        <dbReference type="ARBA" id="ARBA00022729"/>
    </source>
</evidence>
<evidence type="ECO:0000313" key="3">
    <source>
        <dbReference type="EMBL" id="KAI1691248.1"/>
    </source>
</evidence>
<sequence>MKAAPGEARVGSAARAANTSTGITGGAGGATPGAHGANGTGGGTGSRATGGGGGAHGAVLNSMAFLGGAISGGNGGNGGTSNDGDGGGGGAGGYGVVIDANVAGTFSFSVAIAGGDGGLGGNGYFWGGGGGDGGHGLVFATAASAELNAPVSGGNAGFGGTFLAGGCCKPGQQWRRRHWRGGARRDAHDKCRGERRAERRRRDPCAGAEPWRHSRLSLGSGWSLSGDIRIVDGRLNFLQDSDLSLGNAISGGGMLIKSGTGILTLSGTNSYTGGTRVEAGTLSMGSAAALATASIWRAGSLAPAP</sequence>
<gene>
    <name evidence="3" type="ORF">DdX_22004</name>
</gene>